<reference evidence="1 2" key="1">
    <citation type="submission" date="2016-07" db="EMBL/GenBank/DDBJ databases">
        <title>Pervasive Adenine N6-methylation of Active Genes in Fungi.</title>
        <authorList>
            <consortium name="DOE Joint Genome Institute"/>
            <person name="Mondo S.J."/>
            <person name="Dannebaum R.O."/>
            <person name="Kuo R.C."/>
            <person name="Labutti K."/>
            <person name="Haridas S."/>
            <person name="Kuo A."/>
            <person name="Salamov A."/>
            <person name="Ahrendt S.R."/>
            <person name="Lipzen A."/>
            <person name="Sullivan W."/>
            <person name="Andreopoulos W.B."/>
            <person name="Clum A."/>
            <person name="Lindquist E."/>
            <person name="Daum C."/>
            <person name="Ramamoorthy G.K."/>
            <person name="Gryganskyi A."/>
            <person name="Culley D."/>
            <person name="Magnuson J.K."/>
            <person name="James T.Y."/>
            <person name="O'Malley M.A."/>
            <person name="Stajich J.E."/>
            <person name="Spatafora J.W."/>
            <person name="Visel A."/>
            <person name="Grigoriev I.V."/>
        </authorList>
    </citation>
    <scope>NUCLEOTIDE SEQUENCE [LARGE SCALE GENOMIC DNA]</scope>
    <source>
        <strain evidence="1 2">ATCC 12442</strain>
    </source>
</reference>
<accession>A0A1Y1WKA1</accession>
<sequence>MSQSIQKGGFCPQYRTLKGLQQPRGYSMALLLSAAGGTKTTNQFVPKNLPLATSMYLGSTIWFIGDLHVNRNVRLLGACVGIWVPNYDVCAYIHAGSHLHSEEAGSRLAILCSNCRMVPLWIGLFAHWAIPTGCEQRAFCTPDPAVHWYFGFAEGWETLIIILIGVTDVIQATILNLSDNLYIFSARSRIMSTAYNSEVAFTVI</sequence>
<dbReference type="RefSeq" id="XP_040747180.1">
    <property type="nucleotide sequence ID" value="XM_040890809.1"/>
</dbReference>
<keyword evidence="2" id="KW-1185">Reference proteome</keyword>
<dbReference type="EMBL" id="MCFD01000001">
    <property type="protein sequence ID" value="ORX73969.1"/>
    <property type="molecule type" value="Genomic_DNA"/>
</dbReference>
<protein>
    <submittedName>
        <fullName evidence="1">Uncharacterized protein</fullName>
    </submittedName>
</protein>
<dbReference type="AlphaFoldDB" id="A0A1Y1WKA1"/>
<evidence type="ECO:0000313" key="2">
    <source>
        <dbReference type="Proteomes" id="UP000193922"/>
    </source>
</evidence>
<dbReference type="Proteomes" id="UP000193922">
    <property type="component" value="Unassembled WGS sequence"/>
</dbReference>
<proteinExistence type="predicted"/>
<gene>
    <name evidence="1" type="ORF">DL89DRAFT_299612</name>
</gene>
<dbReference type="GeneID" id="63807457"/>
<evidence type="ECO:0000313" key="1">
    <source>
        <dbReference type="EMBL" id="ORX73969.1"/>
    </source>
</evidence>
<organism evidence="1 2">
    <name type="scientific">Linderina pennispora</name>
    <dbReference type="NCBI Taxonomy" id="61395"/>
    <lineage>
        <taxon>Eukaryota</taxon>
        <taxon>Fungi</taxon>
        <taxon>Fungi incertae sedis</taxon>
        <taxon>Zoopagomycota</taxon>
        <taxon>Kickxellomycotina</taxon>
        <taxon>Kickxellomycetes</taxon>
        <taxon>Kickxellales</taxon>
        <taxon>Kickxellaceae</taxon>
        <taxon>Linderina</taxon>
    </lineage>
</organism>
<name>A0A1Y1WKA1_9FUNG</name>
<comment type="caution">
    <text evidence="1">The sequence shown here is derived from an EMBL/GenBank/DDBJ whole genome shotgun (WGS) entry which is preliminary data.</text>
</comment>